<evidence type="ECO:0000313" key="2">
    <source>
        <dbReference type="Proteomes" id="UP000016944"/>
    </source>
</evidence>
<dbReference type="HOGENOM" id="CLU_2318208_0_0_5"/>
<dbReference type="AlphaFoldDB" id="U4QC84"/>
<gene>
    <name evidence="1" type="ORF">BN877_II0322</name>
</gene>
<protein>
    <submittedName>
        <fullName evidence="1">Uncharacterized protein</fullName>
    </submittedName>
</protein>
<evidence type="ECO:0000313" key="1">
    <source>
        <dbReference type="EMBL" id="CDI10122.1"/>
    </source>
</evidence>
<accession>U4QC84</accession>
<dbReference type="EMBL" id="HG518323">
    <property type="protein sequence ID" value="CDI10122.1"/>
    <property type="molecule type" value="Genomic_DNA"/>
</dbReference>
<organism evidence="1 2">
    <name type="scientific">Agrobacterium pusense</name>
    <dbReference type="NCBI Taxonomy" id="648995"/>
    <lineage>
        <taxon>Bacteria</taxon>
        <taxon>Pseudomonadati</taxon>
        <taxon>Pseudomonadota</taxon>
        <taxon>Alphaproteobacteria</taxon>
        <taxon>Hyphomicrobiales</taxon>
        <taxon>Rhizobiaceae</taxon>
        <taxon>Rhizobium/Agrobacterium group</taxon>
        <taxon>Agrobacterium</taxon>
    </lineage>
</organism>
<dbReference type="KEGG" id="rir:BN877_II0322"/>
<dbReference type="Proteomes" id="UP000016944">
    <property type="component" value="Chromosome II"/>
</dbReference>
<reference evidence="1 2" key="1">
    <citation type="journal article" date="2013" name="Genome Announc.">
        <title>Complete Genome Sequence of the Sesbania Symbiont and Rice Growth-Promoting Endophyte Rhizobium sp. Strain IRBG74.</title>
        <authorList>
            <person name="Crook M.B."/>
            <person name="Mitra S."/>
            <person name="Ane J.M."/>
            <person name="Sadowsky M.J."/>
            <person name="Gyaneshwar P."/>
        </authorList>
    </citation>
    <scope>NUCLEOTIDE SEQUENCE [LARGE SCALE GENOMIC DNA]</scope>
    <source>
        <strain evidence="1 2">IRBG74</strain>
    </source>
</reference>
<proteinExistence type="predicted"/>
<name>U4QC84_9HYPH</name>
<sequence>MSGKQAPGSKSFLARDLVQRFVKGNGIIPDHKFGPSLQLENRSGKLHHKTSIAGSKRNPSLCECPNRWFDDEITQHVECFPERRGEAWVQPMSESYRAR</sequence>